<organism evidence="2 3">
    <name type="scientific">Arachidicoccus soli</name>
    <dbReference type="NCBI Taxonomy" id="2341117"/>
    <lineage>
        <taxon>Bacteria</taxon>
        <taxon>Pseudomonadati</taxon>
        <taxon>Bacteroidota</taxon>
        <taxon>Chitinophagia</taxon>
        <taxon>Chitinophagales</taxon>
        <taxon>Chitinophagaceae</taxon>
        <taxon>Arachidicoccus</taxon>
    </lineage>
</organism>
<sequence>MKFNSKALMLALLIAASAMFFSSCKKSTSSADNHLASTPLYDTLGWFIQGGKGSVAGQGTVMVNDPDNSGQKIQAGRLAIRTVVKTALPMIAGNAQLSVYFPTLIGELGANNSTGLSELLTNFTDFVQQAVSGQTGIYSGLSMVQAHRFTTSESMGGNPRFGDANHLTADSSDFNVFVGVVAQAATKLNVPNSVIGQLGALLFTTEGDVVQNKK</sequence>
<evidence type="ECO:0000313" key="2">
    <source>
        <dbReference type="EMBL" id="AYD46838.1"/>
    </source>
</evidence>
<reference evidence="2 3" key="1">
    <citation type="submission" date="2018-09" db="EMBL/GenBank/DDBJ databases">
        <title>Arachidicoccus sp. nov., a bacterium isolated from soil.</title>
        <authorList>
            <person name="Weon H.-Y."/>
            <person name="Kwon S.-W."/>
            <person name="Lee S.A."/>
        </authorList>
    </citation>
    <scope>NUCLEOTIDE SEQUENCE [LARGE SCALE GENOMIC DNA]</scope>
    <source>
        <strain evidence="2 3">KIS59-12</strain>
    </source>
</reference>
<dbReference type="GO" id="GO:0019825">
    <property type="term" value="F:oxygen binding"/>
    <property type="evidence" value="ECO:0007669"/>
    <property type="project" value="InterPro"/>
</dbReference>
<evidence type="ECO:0000313" key="3">
    <source>
        <dbReference type="Proteomes" id="UP000266118"/>
    </source>
</evidence>
<dbReference type="AlphaFoldDB" id="A0A386HLQ7"/>
<dbReference type="EMBL" id="CP032489">
    <property type="protein sequence ID" value="AYD46838.1"/>
    <property type="molecule type" value="Genomic_DNA"/>
</dbReference>
<accession>A0A386HLQ7</accession>
<dbReference type="InterPro" id="IPR012292">
    <property type="entry name" value="Globin/Proto"/>
</dbReference>
<dbReference type="Gene3D" id="1.10.490.10">
    <property type="entry name" value="Globins"/>
    <property type="match status" value="1"/>
</dbReference>
<dbReference type="KEGG" id="ark:D6B99_03935"/>
<dbReference type="GO" id="GO:0020037">
    <property type="term" value="F:heme binding"/>
    <property type="evidence" value="ECO:0007669"/>
    <property type="project" value="InterPro"/>
</dbReference>
<feature type="signal peptide" evidence="1">
    <location>
        <begin position="1"/>
        <end position="22"/>
    </location>
</feature>
<keyword evidence="3" id="KW-1185">Reference proteome</keyword>
<keyword evidence="1" id="KW-0732">Signal</keyword>
<dbReference type="Proteomes" id="UP000266118">
    <property type="component" value="Chromosome"/>
</dbReference>
<proteinExistence type="predicted"/>
<dbReference type="PROSITE" id="PS51257">
    <property type="entry name" value="PROKAR_LIPOPROTEIN"/>
    <property type="match status" value="1"/>
</dbReference>
<evidence type="ECO:0000256" key="1">
    <source>
        <dbReference type="SAM" id="SignalP"/>
    </source>
</evidence>
<feature type="chain" id="PRO_5017304287" description="Group 1 truncated hemoglobin" evidence="1">
    <location>
        <begin position="23"/>
        <end position="214"/>
    </location>
</feature>
<evidence type="ECO:0008006" key="4">
    <source>
        <dbReference type="Google" id="ProtNLM"/>
    </source>
</evidence>
<protein>
    <recommendedName>
        <fullName evidence="4">Group 1 truncated hemoglobin</fullName>
    </recommendedName>
</protein>
<dbReference type="RefSeq" id="WP_119985312.1">
    <property type="nucleotide sequence ID" value="NZ_CP032489.1"/>
</dbReference>
<gene>
    <name evidence="2" type="ORF">D6B99_03935</name>
</gene>
<dbReference type="OrthoDB" id="792423at2"/>
<name>A0A386HLQ7_9BACT</name>